<dbReference type="VEuPathDB" id="HostDB:LOC118664243"/>
<keyword evidence="12" id="KW-1185">Reference proteome</keyword>
<evidence type="ECO:0000313" key="12">
    <source>
        <dbReference type="Proteomes" id="UP000527355"/>
    </source>
</evidence>
<evidence type="ECO:0000259" key="10">
    <source>
        <dbReference type="PROSITE" id="PS50835"/>
    </source>
</evidence>
<keyword evidence="4 9" id="KW-1133">Transmembrane helix</keyword>
<dbReference type="GO" id="GO:0035696">
    <property type="term" value="P:monocyte extravasation"/>
    <property type="evidence" value="ECO:0007669"/>
    <property type="project" value="TreeGrafter"/>
</dbReference>
<organism evidence="11 12">
    <name type="scientific">Myotis myotis</name>
    <name type="common">Greater mouse-eared bat</name>
    <name type="synonym">Vespertilio myotis</name>
    <dbReference type="NCBI Taxonomy" id="51298"/>
    <lineage>
        <taxon>Eukaryota</taxon>
        <taxon>Metazoa</taxon>
        <taxon>Chordata</taxon>
        <taxon>Craniata</taxon>
        <taxon>Vertebrata</taxon>
        <taxon>Euteleostomi</taxon>
        <taxon>Mammalia</taxon>
        <taxon>Eutheria</taxon>
        <taxon>Laurasiatheria</taxon>
        <taxon>Chiroptera</taxon>
        <taxon>Yangochiroptera</taxon>
        <taxon>Vespertilionidae</taxon>
        <taxon>Myotis</taxon>
    </lineage>
</organism>
<dbReference type="GO" id="GO:0005886">
    <property type="term" value="C:plasma membrane"/>
    <property type="evidence" value="ECO:0007669"/>
    <property type="project" value="TreeGrafter"/>
</dbReference>
<dbReference type="EMBL" id="JABWUV010000010">
    <property type="protein sequence ID" value="KAF6324668.1"/>
    <property type="molecule type" value="Genomic_DNA"/>
</dbReference>
<dbReference type="Gene3D" id="2.60.40.10">
    <property type="entry name" value="Immunoglobulins"/>
    <property type="match status" value="2"/>
</dbReference>
<dbReference type="AlphaFoldDB" id="A0A7J7VI37"/>
<keyword evidence="2 9" id="KW-0812">Transmembrane</keyword>
<keyword evidence="5 9" id="KW-0472">Membrane</keyword>
<evidence type="ECO:0000256" key="9">
    <source>
        <dbReference type="SAM" id="Phobius"/>
    </source>
</evidence>
<evidence type="ECO:0000313" key="11">
    <source>
        <dbReference type="EMBL" id="KAF6324668.1"/>
    </source>
</evidence>
<evidence type="ECO:0000256" key="5">
    <source>
        <dbReference type="ARBA" id="ARBA00023136"/>
    </source>
</evidence>
<evidence type="ECO:0000256" key="6">
    <source>
        <dbReference type="ARBA" id="ARBA00023157"/>
    </source>
</evidence>
<evidence type="ECO:0000256" key="7">
    <source>
        <dbReference type="ARBA" id="ARBA00023180"/>
    </source>
</evidence>
<dbReference type="PROSITE" id="PS50835">
    <property type="entry name" value="IG_LIKE"/>
    <property type="match status" value="2"/>
</dbReference>
<gene>
    <name evidence="11" type="ORF">mMyoMyo1_007055</name>
</gene>
<evidence type="ECO:0000256" key="8">
    <source>
        <dbReference type="ARBA" id="ARBA00023319"/>
    </source>
</evidence>
<name>A0A7J7VI37_MYOMY</name>
<dbReference type="InterPro" id="IPR000920">
    <property type="entry name" value="Myelin_P0-rel"/>
</dbReference>
<dbReference type="PANTHER" id="PTHR13869:SF22">
    <property type="entry name" value="JUNCTIONAL ADHESION MOLECULE-LIKE"/>
    <property type="match status" value="1"/>
</dbReference>
<keyword evidence="8" id="KW-0393">Immunoglobulin domain</keyword>
<evidence type="ECO:0000256" key="3">
    <source>
        <dbReference type="ARBA" id="ARBA00022729"/>
    </source>
</evidence>
<dbReference type="InterPro" id="IPR013783">
    <property type="entry name" value="Ig-like_fold"/>
</dbReference>
<evidence type="ECO:0000256" key="4">
    <source>
        <dbReference type="ARBA" id="ARBA00022989"/>
    </source>
</evidence>
<dbReference type="GO" id="GO:0072672">
    <property type="term" value="P:neutrophil extravasation"/>
    <property type="evidence" value="ECO:0007669"/>
    <property type="project" value="TreeGrafter"/>
</dbReference>
<dbReference type="Proteomes" id="UP000527355">
    <property type="component" value="Unassembled WGS sequence"/>
</dbReference>
<dbReference type="SUPFAM" id="SSF48726">
    <property type="entry name" value="Immunoglobulin"/>
    <property type="match status" value="2"/>
</dbReference>
<protein>
    <submittedName>
        <fullName evidence="11">Junction adhesion molecule like</fullName>
    </submittedName>
</protein>
<dbReference type="InterPro" id="IPR007110">
    <property type="entry name" value="Ig-like_dom"/>
</dbReference>
<reference evidence="11 12" key="1">
    <citation type="journal article" date="2020" name="Nature">
        <title>Six reference-quality genomes reveal evolution of bat adaptations.</title>
        <authorList>
            <person name="Jebb D."/>
            <person name="Huang Z."/>
            <person name="Pippel M."/>
            <person name="Hughes G.M."/>
            <person name="Lavrichenko K."/>
            <person name="Devanna P."/>
            <person name="Winkler S."/>
            <person name="Jermiin L.S."/>
            <person name="Skirmuntt E.C."/>
            <person name="Katzourakis A."/>
            <person name="Burkitt-Gray L."/>
            <person name="Ray D.A."/>
            <person name="Sullivan K.A.M."/>
            <person name="Roscito J.G."/>
            <person name="Kirilenko B.M."/>
            <person name="Davalos L.M."/>
            <person name="Corthals A.P."/>
            <person name="Power M.L."/>
            <person name="Jones G."/>
            <person name="Ransome R.D."/>
            <person name="Dechmann D.K.N."/>
            <person name="Locatelli A.G."/>
            <person name="Puechmaille S.J."/>
            <person name="Fedrigo O."/>
            <person name="Jarvis E.D."/>
            <person name="Hiller M."/>
            <person name="Vernes S.C."/>
            <person name="Myers E.W."/>
            <person name="Teeling E.C."/>
        </authorList>
    </citation>
    <scope>NUCLEOTIDE SEQUENCE [LARGE SCALE GENOMIC DNA]</scope>
    <source>
        <strain evidence="11">MMyoMyo1</strain>
        <tissue evidence="11">Flight muscle</tissue>
    </source>
</reference>
<evidence type="ECO:0000256" key="1">
    <source>
        <dbReference type="ARBA" id="ARBA00004479"/>
    </source>
</evidence>
<dbReference type="GO" id="GO:0007157">
    <property type="term" value="P:heterophilic cell-cell adhesion via plasma membrane cell adhesion molecules"/>
    <property type="evidence" value="ECO:0007669"/>
    <property type="project" value="TreeGrafter"/>
</dbReference>
<feature type="transmembrane region" description="Helical" evidence="9">
    <location>
        <begin position="392"/>
        <end position="413"/>
    </location>
</feature>
<proteinExistence type="predicted"/>
<keyword evidence="6" id="KW-1015">Disulfide bond</keyword>
<dbReference type="SMART" id="SM00409">
    <property type="entry name" value="IG"/>
    <property type="match status" value="2"/>
</dbReference>
<keyword evidence="3" id="KW-0732">Signal</keyword>
<dbReference type="Pfam" id="PF07686">
    <property type="entry name" value="V-set"/>
    <property type="match status" value="2"/>
</dbReference>
<dbReference type="GO" id="GO:0050839">
    <property type="term" value="F:cell adhesion molecule binding"/>
    <property type="evidence" value="ECO:0007669"/>
    <property type="project" value="TreeGrafter"/>
</dbReference>
<dbReference type="InterPro" id="IPR003599">
    <property type="entry name" value="Ig_sub"/>
</dbReference>
<dbReference type="InterPro" id="IPR036179">
    <property type="entry name" value="Ig-like_dom_sf"/>
</dbReference>
<comment type="caution">
    <text evidence="11">The sequence shown here is derived from an EMBL/GenBank/DDBJ whole genome shotgun (WGS) entry which is preliminary data.</text>
</comment>
<dbReference type="PANTHER" id="PTHR13869">
    <property type="entry name" value="MYELIN P0 RELATED"/>
    <property type="match status" value="1"/>
</dbReference>
<comment type="subcellular location">
    <subcellularLocation>
        <location evidence="1">Membrane</location>
        <topology evidence="1">Single-pass type I membrane protein</topology>
    </subcellularLocation>
</comment>
<dbReference type="InterPro" id="IPR013106">
    <property type="entry name" value="Ig_V-set"/>
</dbReference>
<feature type="domain" description="Ig-like" evidence="10">
    <location>
        <begin position="127"/>
        <end position="248"/>
    </location>
</feature>
<keyword evidence="7" id="KW-0325">Glycoprotein</keyword>
<sequence>MFYTRSVCTRLTAHSGPPPRAADLAGDPQGLGLSFCSPRGIYPGSIHENRAAGRGRKGEPARRGSCFASAATSGRTHLPALTAPPGGAGGIRPSGCRGGGCQTLGRPPLRLKMESGVLCLLRLSLRPVLLGYFLGLNDLIVSSLELTVHAGEPALLGCAFQSVEGKRVTKVDWTFSPQEHAQVEYVLYYYANLSVPVGRFQTRARLAGALSHNDGSLLLRDVQEADQGTYTCEIRLELESRVFKTEVALHVLPEEPRELTVHVGDSAPMGCAFQSTEEKLMTKVDWTFSPGKHAKEEVMLRYYTTRGRPGGHSQSGGRFQSRVALAGDTARNDGSVLLQEARVSDTGSYTCSIHLGNLTFRKTFALHVIPEEPRALVTTVARSPEVLGGNHLVIIVGIVCATVLLLPVLILTARRIHGSKSSGMSTALVKSLEDRDKAPPEKHVYSSINTWEVTKEEEPSDRSEATYMTMHPVWPSALNYPPEKKWAEGVPQTGRAF</sequence>
<dbReference type="SMART" id="SM00406">
    <property type="entry name" value="IGv"/>
    <property type="match status" value="2"/>
</dbReference>
<dbReference type="GO" id="GO:0030593">
    <property type="term" value="P:neutrophil chemotaxis"/>
    <property type="evidence" value="ECO:0007669"/>
    <property type="project" value="TreeGrafter"/>
</dbReference>
<evidence type="ECO:0000256" key="2">
    <source>
        <dbReference type="ARBA" id="ARBA00022692"/>
    </source>
</evidence>
<feature type="domain" description="Ig-like" evidence="10">
    <location>
        <begin position="253"/>
        <end position="365"/>
    </location>
</feature>
<accession>A0A7J7VI37</accession>